<dbReference type="PANTHER" id="PTHR36454:SF1">
    <property type="entry name" value="DUF1015 DOMAIN-CONTAINING PROTEIN"/>
    <property type="match status" value="1"/>
</dbReference>
<dbReference type="EMBL" id="QQZY01000005">
    <property type="protein sequence ID" value="RDI74160.1"/>
    <property type="molecule type" value="Genomic_DNA"/>
</dbReference>
<dbReference type="RefSeq" id="WP_114796667.1">
    <property type="nucleotide sequence ID" value="NZ_QQZY01000005.1"/>
</dbReference>
<dbReference type="OrthoDB" id="9781616at2"/>
<proteinExistence type="predicted"/>
<organism evidence="1 2">
    <name type="scientific">Gaiella occulta</name>
    <dbReference type="NCBI Taxonomy" id="1002870"/>
    <lineage>
        <taxon>Bacteria</taxon>
        <taxon>Bacillati</taxon>
        <taxon>Actinomycetota</taxon>
        <taxon>Thermoleophilia</taxon>
        <taxon>Gaiellales</taxon>
        <taxon>Gaiellaceae</taxon>
        <taxon>Gaiella</taxon>
    </lineage>
</organism>
<accession>A0A7M2YWQ9</accession>
<reference evidence="2" key="2">
    <citation type="journal article" date="2019" name="MicrobiologyOpen">
        <title>High-quality draft genome sequence of Gaiella occulta isolated from a 150 meter deep mineral water borehole and comparison with the genome sequences of other deep-branching lineages of the phylum Actinobacteria.</title>
        <authorList>
            <person name="Severino R."/>
            <person name="Froufe H.J.C."/>
            <person name="Barroso C."/>
            <person name="Albuquerque L."/>
            <person name="Lobo-da-Cunha A."/>
            <person name="da Costa M.S."/>
            <person name="Egas C."/>
        </authorList>
    </citation>
    <scope>NUCLEOTIDE SEQUENCE [LARGE SCALE GENOMIC DNA]</scope>
    <source>
        <strain evidence="2">F2-233</strain>
    </source>
</reference>
<dbReference type="AlphaFoldDB" id="A0A7M2YWQ9"/>
<sequence>MADVAPFRAIRYAEPAPSVTAPPYDVLTPEQRDAYRARDEHNVVRLTLNESEEEAGRLFRSWLEEGVLVRDDEPAVWAVAQDYVGPDGVARRREGLVASLRVEPYDTRTVLPHERTHAGPKESRLRLLRAARAQLEPIFLLYDGDAPVAVPDREPDLAADATQLWRMPGDGVAEAFADRQLLIADGHHRYETAVAYAAEQGTAESARMMVVLVSTSDPGLEIFPTHRLFHGHDEVVPPPGGSTDVASAVERLGRLPYDIAHAVVYRRGAAFPVVGEPGELDVELVERIIGHEGLGYTADLADAVAQVDAGVYDGAFLLRATRIEDVFERARRGEVMPQKTTYFFPKLTSGLLFHPV</sequence>
<dbReference type="InterPro" id="IPR008323">
    <property type="entry name" value="UCP033563"/>
</dbReference>
<keyword evidence="2" id="KW-1185">Reference proteome</keyword>
<comment type="caution">
    <text evidence="1">The sequence shown here is derived from an EMBL/GenBank/DDBJ whole genome shotgun (WGS) entry which is preliminary data.</text>
</comment>
<evidence type="ECO:0008006" key="3">
    <source>
        <dbReference type="Google" id="ProtNLM"/>
    </source>
</evidence>
<dbReference type="PANTHER" id="PTHR36454">
    <property type="entry name" value="LMO2823 PROTEIN"/>
    <property type="match status" value="1"/>
</dbReference>
<evidence type="ECO:0000313" key="2">
    <source>
        <dbReference type="Proteomes" id="UP000254134"/>
    </source>
</evidence>
<name>A0A7M2YWQ9_9ACTN</name>
<reference evidence="1 2" key="1">
    <citation type="submission" date="2018-07" db="EMBL/GenBank/DDBJ databases">
        <title>High-quality-draft genome sequence of Gaiella occulta.</title>
        <authorList>
            <person name="Severino R."/>
            <person name="Froufe H.J.C."/>
            <person name="Rainey F.A."/>
            <person name="Barroso C."/>
            <person name="Albuquerque L."/>
            <person name="Lobo-Da-Cunha A."/>
            <person name="Da Costa M.S."/>
            <person name="Egas C."/>
        </authorList>
    </citation>
    <scope>NUCLEOTIDE SEQUENCE [LARGE SCALE GENOMIC DNA]</scope>
    <source>
        <strain evidence="1 2">F2-233</strain>
    </source>
</reference>
<gene>
    <name evidence="1" type="ORF">Gocc_2257</name>
</gene>
<protein>
    <recommendedName>
        <fullName evidence="3">DUF1015 domain-containing protein</fullName>
    </recommendedName>
</protein>
<evidence type="ECO:0000313" key="1">
    <source>
        <dbReference type="EMBL" id="RDI74160.1"/>
    </source>
</evidence>
<dbReference type="Pfam" id="PF06245">
    <property type="entry name" value="DUF1015"/>
    <property type="match status" value="1"/>
</dbReference>
<dbReference type="Proteomes" id="UP000254134">
    <property type="component" value="Unassembled WGS sequence"/>
</dbReference>